<evidence type="ECO:0000256" key="1">
    <source>
        <dbReference type="ARBA" id="ARBA00022837"/>
    </source>
</evidence>
<reference evidence="5 6" key="1">
    <citation type="submission" date="2024-03" db="EMBL/GenBank/DDBJ databases">
        <title>Complete genome sequence of the green alga Chloropicon roscoffensis RCC1871.</title>
        <authorList>
            <person name="Lemieux C."/>
            <person name="Pombert J.-F."/>
            <person name="Otis C."/>
            <person name="Turmel M."/>
        </authorList>
    </citation>
    <scope>NUCLEOTIDE SEQUENCE [LARGE SCALE GENOMIC DNA]</scope>
    <source>
        <strain evidence="5 6">RCC1871</strain>
    </source>
</reference>
<keyword evidence="2" id="KW-0175">Coiled coil</keyword>
<evidence type="ECO:0000256" key="3">
    <source>
        <dbReference type="SAM" id="MobiDB-lite"/>
    </source>
</evidence>
<evidence type="ECO:0000313" key="5">
    <source>
        <dbReference type="EMBL" id="WZN64434.1"/>
    </source>
</evidence>
<dbReference type="InterPro" id="IPR018247">
    <property type="entry name" value="EF_Hand_1_Ca_BS"/>
</dbReference>
<name>A0AAX4PET4_9CHLO</name>
<dbReference type="InterPro" id="IPR002048">
    <property type="entry name" value="EF_hand_dom"/>
</dbReference>
<feature type="compositionally biased region" description="Low complexity" evidence="3">
    <location>
        <begin position="274"/>
        <end position="289"/>
    </location>
</feature>
<sequence length="468" mass="52263">MATTSKKTKVAGKGAEWREHILRAEVNSWLKKHGLRERPKQLSLDQKRDLREIFNMLDADGSGALDSDEIIQAFKLINMPTSKSKITALMGDVLVNDEDAELDYEDFELLMTRRMNDTAVDASSGDSLAAVMPFHEIANAFRRKKTLEAFMKGGQDRQSIIDSEYFKQRRTVAQKRWRMPGMKSRFAKLFNGKGKGKRMDFGGKDTNKSGAFDDKLRELKSEVEELQEDTEASSRVLEIFTASSHFHSPQGTSFDTPGLGWERIRAKLKTGRKSTVGSSTPSSSVFVSPEGSRGFRPSTCPSYVESKSVPVATNLKTGLEFQTAGPPSPDYIPPLTPAPRRLEHDFDSEHDREKMETALESLRSRDDLEKLRPTTSAAVDASEIRYAAYWRACRKDFFDADIVQAKAQIVMAKVKPPKVEVNPWAVTHKDGHKKASTGYDKLYSRGTTPRSAPRLSDLIASVGEGGSR</sequence>
<dbReference type="AlphaFoldDB" id="A0AAX4PET4"/>
<feature type="region of interest" description="Disordered" evidence="3">
    <location>
        <begin position="429"/>
        <end position="468"/>
    </location>
</feature>
<organism evidence="5 6">
    <name type="scientific">Chloropicon roscoffensis</name>
    <dbReference type="NCBI Taxonomy" id="1461544"/>
    <lineage>
        <taxon>Eukaryota</taxon>
        <taxon>Viridiplantae</taxon>
        <taxon>Chlorophyta</taxon>
        <taxon>Chloropicophyceae</taxon>
        <taxon>Chloropicales</taxon>
        <taxon>Chloropicaceae</taxon>
        <taxon>Chloropicon</taxon>
    </lineage>
</organism>
<dbReference type="CDD" id="cd00051">
    <property type="entry name" value="EFh"/>
    <property type="match status" value="1"/>
</dbReference>
<feature type="domain" description="EF-hand" evidence="4">
    <location>
        <begin position="45"/>
        <end position="80"/>
    </location>
</feature>
<evidence type="ECO:0000313" key="6">
    <source>
        <dbReference type="Proteomes" id="UP001472866"/>
    </source>
</evidence>
<dbReference type="EMBL" id="CP151509">
    <property type="protein sequence ID" value="WZN64434.1"/>
    <property type="molecule type" value="Genomic_DNA"/>
</dbReference>
<feature type="compositionally biased region" description="Basic and acidic residues" evidence="3">
    <location>
        <begin position="340"/>
        <end position="351"/>
    </location>
</feature>
<feature type="compositionally biased region" description="Pro residues" evidence="3">
    <location>
        <begin position="326"/>
        <end position="337"/>
    </location>
</feature>
<protein>
    <submittedName>
        <fullName evidence="5">EF-hand domain-containing protein</fullName>
    </submittedName>
</protein>
<feature type="coiled-coil region" evidence="2">
    <location>
        <begin position="209"/>
        <end position="236"/>
    </location>
</feature>
<evidence type="ECO:0000256" key="2">
    <source>
        <dbReference type="SAM" id="Coils"/>
    </source>
</evidence>
<dbReference type="GO" id="GO:0005509">
    <property type="term" value="F:calcium ion binding"/>
    <property type="evidence" value="ECO:0007669"/>
    <property type="project" value="InterPro"/>
</dbReference>
<keyword evidence="1" id="KW-0106">Calcium</keyword>
<feature type="region of interest" description="Disordered" evidence="3">
    <location>
        <begin position="322"/>
        <end position="351"/>
    </location>
</feature>
<dbReference type="Pfam" id="PF13499">
    <property type="entry name" value="EF-hand_7"/>
    <property type="match status" value="1"/>
</dbReference>
<accession>A0AAX4PET4</accession>
<dbReference type="PROSITE" id="PS00018">
    <property type="entry name" value="EF_HAND_1"/>
    <property type="match status" value="1"/>
</dbReference>
<feature type="region of interest" description="Disordered" evidence="3">
    <location>
        <begin position="270"/>
        <end position="292"/>
    </location>
</feature>
<gene>
    <name evidence="5" type="ORF">HKI87_09g59900</name>
</gene>
<dbReference type="SUPFAM" id="SSF47473">
    <property type="entry name" value="EF-hand"/>
    <property type="match status" value="1"/>
</dbReference>
<evidence type="ECO:0000259" key="4">
    <source>
        <dbReference type="PROSITE" id="PS50222"/>
    </source>
</evidence>
<dbReference type="Gene3D" id="1.10.238.10">
    <property type="entry name" value="EF-hand"/>
    <property type="match status" value="1"/>
</dbReference>
<proteinExistence type="predicted"/>
<dbReference type="PROSITE" id="PS50222">
    <property type="entry name" value="EF_HAND_2"/>
    <property type="match status" value="1"/>
</dbReference>
<dbReference type="InterPro" id="IPR011992">
    <property type="entry name" value="EF-hand-dom_pair"/>
</dbReference>
<dbReference type="SMART" id="SM00054">
    <property type="entry name" value="EFh"/>
    <property type="match status" value="1"/>
</dbReference>
<dbReference type="Proteomes" id="UP001472866">
    <property type="component" value="Chromosome 09"/>
</dbReference>
<keyword evidence="6" id="KW-1185">Reference proteome</keyword>